<comment type="similarity">
    <text evidence="1 7">Belongs to the peptidase S24 family.</text>
</comment>
<dbReference type="InterPro" id="IPR010982">
    <property type="entry name" value="Lambda_DNA-bd_dom_sf"/>
</dbReference>
<dbReference type="PANTHER" id="PTHR33516">
    <property type="entry name" value="LEXA REPRESSOR"/>
    <property type="match status" value="1"/>
</dbReference>
<evidence type="ECO:0000256" key="2">
    <source>
        <dbReference type="ARBA" id="ARBA00022763"/>
    </source>
</evidence>
<evidence type="ECO:0000256" key="6">
    <source>
        <dbReference type="ARBA" id="ARBA00023236"/>
    </source>
</evidence>
<dbReference type="GO" id="GO:0006281">
    <property type="term" value="P:DNA repair"/>
    <property type="evidence" value="ECO:0007669"/>
    <property type="project" value="UniProtKB-KW"/>
</dbReference>
<dbReference type="PRINTS" id="PR00726">
    <property type="entry name" value="LEXASERPTASE"/>
</dbReference>
<dbReference type="GO" id="GO:0016787">
    <property type="term" value="F:hydrolase activity"/>
    <property type="evidence" value="ECO:0007669"/>
    <property type="project" value="UniProtKB-KW"/>
</dbReference>
<keyword evidence="6" id="KW-0742">SOS response</keyword>
<dbReference type="CDD" id="cd00093">
    <property type="entry name" value="HTH_XRE"/>
    <property type="match status" value="1"/>
</dbReference>
<dbReference type="CDD" id="cd06529">
    <property type="entry name" value="S24_LexA-like"/>
    <property type="match status" value="1"/>
</dbReference>
<dbReference type="Proteomes" id="UP000461880">
    <property type="component" value="Unassembled WGS sequence"/>
</dbReference>
<organism evidence="9 10">
    <name type="scientific">Stecheria intestinalis</name>
    <dbReference type="NCBI Taxonomy" id="2606630"/>
    <lineage>
        <taxon>Bacteria</taxon>
        <taxon>Bacillati</taxon>
        <taxon>Bacillota</taxon>
        <taxon>Erysipelotrichia</taxon>
        <taxon>Erysipelotrichales</taxon>
        <taxon>Erysipelotrichaceae</taxon>
        <taxon>Stecheria</taxon>
    </lineage>
</organism>
<keyword evidence="5" id="KW-0234">DNA repair</keyword>
<evidence type="ECO:0000256" key="1">
    <source>
        <dbReference type="ARBA" id="ARBA00007484"/>
    </source>
</evidence>
<dbReference type="GO" id="GO:0009432">
    <property type="term" value="P:SOS response"/>
    <property type="evidence" value="ECO:0007669"/>
    <property type="project" value="UniProtKB-KW"/>
</dbReference>
<reference evidence="9 10" key="1">
    <citation type="submission" date="2019-08" db="EMBL/GenBank/DDBJ databases">
        <title>In-depth cultivation of the pig gut microbiome towards novel bacterial diversity and tailored functional studies.</title>
        <authorList>
            <person name="Wylensek D."/>
            <person name="Hitch T.C.A."/>
            <person name="Clavel T."/>
        </authorList>
    </citation>
    <scope>NUCLEOTIDE SEQUENCE [LARGE SCALE GENOMIC DNA]</scope>
    <source>
        <strain evidence="9 10">Oil+RF-744-GAM-WT-6</strain>
    </source>
</reference>
<gene>
    <name evidence="9" type="ORF">FYJ51_01640</name>
</gene>
<protein>
    <submittedName>
        <fullName evidence="9">Helix-turn-helix domain-containing protein</fullName>
    </submittedName>
</protein>
<dbReference type="SUPFAM" id="SSF47413">
    <property type="entry name" value="lambda repressor-like DNA-binding domains"/>
    <property type="match status" value="1"/>
</dbReference>
<keyword evidence="4 7" id="KW-0068">Autocatalytic cleavage</keyword>
<evidence type="ECO:0000313" key="9">
    <source>
        <dbReference type="EMBL" id="MSS57612.1"/>
    </source>
</evidence>
<dbReference type="GO" id="GO:0003677">
    <property type="term" value="F:DNA binding"/>
    <property type="evidence" value="ECO:0007669"/>
    <property type="project" value="InterPro"/>
</dbReference>
<dbReference type="EMBL" id="VUMN01000002">
    <property type="protein sequence ID" value="MSS57612.1"/>
    <property type="molecule type" value="Genomic_DNA"/>
</dbReference>
<dbReference type="InterPro" id="IPR001387">
    <property type="entry name" value="Cro/C1-type_HTH"/>
</dbReference>
<dbReference type="SMART" id="SM00530">
    <property type="entry name" value="HTH_XRE"/>
    <property type="match status" value="1"/>
</dbReference>
<keyword evidence="10" id="KW-1185">Reference proteome</keyword>
<evidence type="ECO:0000256" key="5">
    <source>
        <dbReference type="ARBA" id="ARBA00023204"/>
    </source>
</evidence>
<dbReference type="SUPFAM" id="SSF51306">
    <property type="entry name" value="LexA/Signal peptidase"/>
    <property type="match status" value="1"/>
</dbReference>
<dbReference type="InterPro" id="IPR006197">
    <property type="entry name" value="Peptidase_S24_LexA"/>
</dbReference>
<dbReference type="InterPro" id="IPR036286">
    <property type="entry name" value="LexA/Signal_pep-like_sf"/>
</dbReference>
<evidence type="ECO:0000313" key="10">
    <source>
        <dbReference type="Proteomes" id="UP000461880"/>
    </source>
</evidence>
<dbReference type="PANTHER" id="PTHR33516:SF2">
    <property type="entry name" value="LEXA REPRESSOR-RELATED"/>
    <property type="match status" value="1"/>
</dbReference>
<dbReference type="Gene3D" id="1.10.260.40">
    <property type="entry name" value="lambda repressor-like DNA-binding domains"/>
    <property type="match status" value="1"/>
</dbReference>
<dbReference type="Pfam" id="PF01381">
    <property type="entry name" value="HTH_3"/>
    <property type="match status" value="1"/>
</dbReference>
<comment type="caution">
    <text evidence="9">The sequence shown here is derived from an EMBL/GenBank/DDBJ whole genome shotgun (WGS) entry which is preliminary data.</text>
</comment>
<dbReference type="Gene3D" id="2.10.109.10">
    <property type="entry name" value="Umud Fragment, subunit A"/>
    <property type="match status" value="1"/>
</dbReference>
<accession>A0A7X2NQ98</accession>
<sequence length="211" mass="23786">MTLLFDRRRSFMNLYDNIKRLRTMQGMSQEELAKKVGYNDRSSIAKIESGSVDLTQSKIIAFAKALGTTPEKLMDLSSIENLISIKKIINIPVIGTICAGNGIWCEENYEDYISIDEHFKADFALRVKGDSMVEANIHDGDIAFFKKQSTAQNGQIVAVLLTEDNEATLKKIYFSKDVTILQPCNSKYSPIITNNYLILGLLKGIYKEIKQ</sequence>
<evidence type="ECO:0000256" key="7">
    <source>
        <dbReference type="RuleBase" id="RU003991"/>
    </source>
</evidence>
<keyword evidence="2" id="KW-0227">DNA damage</keyword>
<dbReference type="GO" id="GO:0006355">
    <property type="term" value="P:regulation of DNA-templated transcription"/>
    <property type="evidence" value="ECO:0007669"/>
    <property type="project" value="InterPro"/>
</dbReference>
<dbReference type="InterPro" id="IPR039418">
    <property type="entry name" value="LexA-like"/>
</dbReference>
<feature type="domain" description="HTH cro/C1-type" evidence="8">
    <location>
        <begin position="18"/>
        <end position="73"/>
    </location>
</feature>
<evidence type="ECO:0000256" key="3">
    <source>
        <dbReference type="ARBA" id="ARBA00022801"/>
    </source>
</evidence>
<dbReference type="InterPro" id="IPR050077">
    <property type="entry name" value="LexA_repressor"/>
</dbReference>
<evidence type="ECO:0000259" key="8">
    <source>
        <dbReference type="PROSITE" id="PS50943"/>
    </source>
</evidence>
<dbReference type="Pfam" id="PF00717">
    <property type="entry name" value="Peptidase_S24"/>
    <property type="match status" value="1"/>
</dbReference>
<dbReference type="InterPro" id="IPR015927">
    <property type="entry name" value="Peptidase_S24_S26A/B/C"/>
</dbReference>
<dbReference type="PROSITE" id="PS50943">
    <property type="entry name" value="HTH_CROC1"/>
    <property type="match status" value="1"/>
</dbReference>
<dbReference type="AlphaFoldDB" id="A0A7X2NQ98"/>
<name>A0A7X2NQ98_9FIRM</name>
<keyword evidence="3 7" id="KW-0378">Hydrolase</keyword>
<evidence type="ECO:0000256" key="4">
    <source>
        <dbReference type="ARBA" id="ARBA00022813"/>
    </source>
</evidence>
<proteinExistence type="inferred from homology"/>